<dbReference type="CTD" id="108716328"/>
<dbReference type="KEGG" id="xla:108716328"/>
<dbReference type="Proteomes" id="UP000186698">
    <property type="component" value="Chromosome 5L"/>
</dbReference>
<evidence type="ECO:0000256" key="4">
    <source>
        <dbReference type="ARBA" id="ARBA00022729"/>
    </source>
</evidence>
<dbReference type="RefSeq" id="XP_018117923.2">
    <property type="nucleotide sequence ID" value="XM_018262434.2"/>
</dbReference>
<name>A0A8J0V9R5_XENLA</name>
<dbReference type="AlphaFoldDB" id="A0A8J0V9R5"/>
<feature type="signal peptide" evidence="6">
    <location>
        <begin position="1"/>
        <end position="16"/>
    </location>
</feature>
<keyword evidence="5" id="KW-0325">Glycoprotein</keyword>
<dbReference type="Pfam" id="PF05612">
    <property type="entry name" value="Leg1"/>
    <property type="match status" value="1"/>
</dbReference>
<evidence type="ECO:0000256" key="2">
    <source>
        <dbReference type="ARBA" id="ARBA00009122"/>
    </source>
</evidence>
<evidence type="ECO:0000256" key="1">
    <source>
        <dbReference type="ARBA" id="ARBA00004613"/>
    </source>
</evidence>
<keyword evidence="4 6" id="KW-0732">Signal</keyword>
<protein>
    <submittedName>
        <fullName evidence="8">Protein LEG1 homolog</fullName>
    </submittedName>
</protein>
<keyword evidence="3" id="KW-0964">Secreted</keyword>
<dbReference type="PANTHER" id="PTHR18820">
    <property type="entry name" value="LEG1"/>
    <property type="match status" value="1"/>
</dbReference>
<dbReference type="GO" id="GO:0005615">
    <property type="term" value="C:extracellular space"/>
    <property type="evidence" value="ECO:0000318"/>
    <property type="project" value="GO_Central"/>
</dbReference>
<dbReference type="InterPro" id="IPR008499">
    <property type="entry name" value="Leg1"/>
</dbReference>
<dbReference type="PANTHER" id="PTHR18820:SF1">
    <property type="entry name" value="PROTEIN LEG1 HOMOLOG"/>
    <property type="match status" value="1"/>
</dbReference>
<organism evidence="7 8">
    <name type="scientific">Xenopus laevis</name>
    <name type="common">African clawed frog</name>
    <dbReference type="NCBI Taxonomy" id="8355"/>
    <lineage>
        <taxon>Eukaryota</taxon>
        <taxon>Metazoa</taxon>
        <taxon>Chordata</taxon>
        <taxon>Craniata</taxon>
        <taxon>Vertebrata</taxon>
        <taxon>Euteleostomi</taxon>
        <taxon>Amphibia</taxon>
        <taxon>Batrachia</taxon>
        <taxon>Anura</taxon>
        <taxon>Pipoidea</taxon>
        <taxon>Pipidae</taxon>
        <taxon>Xenopodinae</taxon>
        <taxon>Xenopus</taxon>
        <taxon>Xenopus</taxon>
    </lineage>
</organism>
<sequence length="355" mass="41114">MLLAVCYVLCLNYADSKEVVGDGFPPMWNSVPENLQHFKIQNSKVIINPWNYRERMGMYKILLNITAQYLDMKQPDNKQNMLWGLPLQLGWQFSTGRLAEPLALSTSGHRNENQTRISDRSWWACVNYYLSVIPFLGAFDAGFFSEYPYKIEISKPNEFISDFCFNVTDCHLLSPEAMEEWKAFFEFIKLPRHELEDKTGDFLFRMWKAHVVSISKSLPLCAKRLNYASKPERNFGIDWASGVEFIAATHFLTDFKNTNTYQIYLPHRMLIQGDNAPYIDDFSEGENRVLSSLQRIHKLNRFTGGSLLRLWKKAMCSEKGRIEGRQLLQSISTSVNLPLINIFGVLKELIRNTSC</sequence>
<keyword evidence="7" id="KW-1185">Reference proteome</keyword>
<feature type="chain" id="PRO_5035207222" evidence="6">
    <location>
        <begin position="17"/>
        <end position="355"/>
    </location>
</feature>
<evidence type="ECO:0000313" key="8">
    <source>
        <dbReference type="RefSeq" id="XP_018117923.2"/>
    </source>
</evidence>
<accession>A0A8J0V9R5</accession>
<gene>
    <name evidence="8" type="primary">c6orf58.L</name>
</gene>
<evidence type="ECO:0000313" key="7">
    <source>
        <dbReference type="Proteomes" id="UP000186698"/>
    </source>
</evidence>
<comment type="similarity">
    <text evidence="2">Belongs to the LEG1 family.</text>
</comment>
<proteinExistence type="inferred from homology"/>
<evidence type="ECO:0000256" key="5">
    <source>
        <dbReference type="ARBA" id="ARBA00023180"/>
    </source>
</evidence>
<evidence type="ECO:0000256" key="6">
    <source>
        <dbReference type="SAM" id="SignalP"/>
    </source>
</evidence>
<evidence type="ECO:0000256" key="3">
    <source>
        <dbReference type="ARBA" id="ARBA00022525"/>
    </source>
</evidence>
<dbReference type="GeneID" id="108716328"/>
<comment type="subcellular location">
    <subcellularLocation>
        <location evidence="1">Secreted</location>
    </subcellularLocation>
</comment>
<reference evidence="8" key="1">
    <citation type="submission" date="2025-08" db="UniProtKB">
        <authorList>
            <consortium name="RefSeq"/>
        </authorList>
    </citation>
    <scope>IDENTIFICATION</scope>
    <source>
        <strain evidence="8">J_2021</strain>
        <tissue evidence="8">Erythrocytes</tissue>
    </source>
</reference>
<dbReference type="OrthoDB" id="17046at2759"/>